<evidence type="ECO:0000313" key="2">
    <source>
        <dbReference type="EMBL" id="KAJ1097110.1"/>
    </source>
</evidence>
<name>A0AAV7LZZ0_PLEWA</name>
<comment type="caution">
    <text evidence="2">The sequence shown here is derived from an EMBL/GenBank/DDBJ whole genome shotgun (WGS) entry which is preliminary data.</text>
</comment>
<evidence type="ECO:0000256" key="1">
    <source>
        <dbReference type="SAM" id="MobiDB-lite"/>
    </source>
</evidence>
<dbReference type="EMBL" id="JANPWB010000014">
    <property type="protein sequence ID" value="KAJ1097110.1"/>
    <property type="molecule type" value="Genomic_DNA"/>
</dbReference>
<proteinExistence type="predicted"/>
<reference evidence="2" key="1">
    <citation type="journal article" date="2022" name="bioRxiv">
        <title>Sequencing and chromosome-scale assembly of the giantPleurodeles waltlgenome.</title>
        <authorList>
            <person name="Brown T."/>
            <person name="Elewa A."/>
            <person name="Iarovenko S."/>
            <person name="Subramanian E."/>
            <person name="Araus A.J."/>
            <person name="Petzold A."/>
            <person name="Susuki M."/>
            <person name="Suzuki K.-i.T."/>
            <person name="Hayashi T."/>
            <person name="Toyoda A."/>
            <person name="Oliveira C."/>
            <person name="Osipova E."/>
            <person name="Leigh N.D."/>
            <person name="Simon A."/>
            <person name="Yun M.H."/>
        </authorList>
    </citation>
    <scope>NUCLEOTIDE SEQUENCE</scope>
    <source>
        <strain evidence="2">20211129_DDA</strain>
        <tissue evidence="2">Liver</tissue>
    </source>
</reference>
<organism evidence="2 3">
    <name type="scientific">Pleurodeles waltl</name>
    <name type="common">Iberian ribbed newt</name>
    <dbReference type="NCBI Taxonomy" id="8319"/>
    <lineage>
        <taxon>Eukaryota</taxon>
        <taxon>Metazoa</taxon>
        <taxon>Chordata</taxon>
        <taxon>Craniata</taxon>
        <taxon>Vertebrata</taxon>
        <taxon>Euteleostomi</taxon>
        <taxon>Amphibia</taxon>
        <taxon>Batrachia</taxon>
        <taxon>Caudata</taxon>
        <taxon>Salamandroidea</taxon>
        <taxon>Salamandridae</taxon>
        <taxon>Pleurodelinae</taxon>
        <taxon>Pleurodeles</taxon>
    </lineage>
</organism>
<evidence type="ECO:0000313" key="3">
    <source>
        <dbReference type="Proteomes" id="UP001066276"/>
    </source>
</evidence>
<sequence>MRDSVCGGACGVAVGRRGIGVGLVQVVGLVERWCDGNVTAPSDRRTPGRAPRTATPVSRGGLTPARSRVLVSQSYQADGAGGRQIETSAFGASSEAMFLNES</sequence>
<accession>A0AAV7LZZ0</accession>
<dbReference type="AlphaFoldDB" id="A0AAV7LZZ0"/>
<protein>
    <submittedName>
        <fullName evidence="2">Uncharacterized protein</fullName>
    </submittedName>
</protein>
<dbReference type="Proteomes" id="UP001066276">
    <property type="component" value="Chromosome 10"/>
</dbReference>
<gene>
    <name evidence="2" type="ORF">NDU88_002237</name>
</gene>
<feature type="region of interest" description="Disordered" evidence="1">
    <location>
        <begin position="37"/>
        <end position="63"/>
    </location>
</feature>
<keyword evidence="3" id="KW-1185">Reference proteome</keyword>